<dbReference type="GO" id="GO:0008745">
    <property type="term" value="F:N-acetylmuramoyl-L-alanine amidase activity"/>
    <property type="evidence" value="ECO:0007669"/>
    <property type="project" value="InterPro"/>
</dbReference>
<dbReference type="SUPFAM" id="SSF55846">
    <property type="entry name" value="N-acetylmuramoyl-L-alanine amidase-like"/>
    <property type="match status" value="1"/>
</dbReference>
<dbReference type="EMBL" id="CP026106">
    <property type="protein sequence ID" value="AUT71935.1"/>
    <property type="molecule type" value="Genomic_DNA"/>
</dbReference>
<dbReference type="KEGG" id="phs:C2L64_27300"/>
<dbReference type="GO" id="GO:0008270">
    <property type="term" value="F:zinc ion binding"/>
    <property type="evidence" value="ECO:0007669"/>
    <property type="project" value="InterPro"/>
</dbReference>
<feature type="domain" description="Peptidoglycan recognition protein family" evidence="1">
    <location>
        <begin position="48"/>
        <end position="189"/>
    </location>
</feature>
<protein>
    <submittedName>
        <fullName evidence="2">N-acetylmuramoyl-L-alanine amidase</fullName>
    </submittedName>
</protein>
<dbReference type="Gene3D" id="3.40.80.10">
    <property type="entry name" value="Peptidoglycan recognition protein-like"/>
    <property type="match status" value="1"/>
</dbReference>
<dbReference type="RefSeq" id="WP_007577897.1">
    <property type="nucleotide sequence ID" value="NZ_AKAU01000025.1"/>
</dbReference>
<organism evidence="2 5">
    <name type="scientific">Paraburkholderia hospita</name>
    <dbReference type="NCBI Taxonomy" id="169430"/>
    <lineage>
        <taxon>Bacteria</taxon>
        <taxon>Pseudomonadati</taxon>
        <taxon>Pseudomonadota</taxon>
        <taxon>Betaproteobacteria</taxon>
        <taxon>Burkholderiales</taxon>
        <taxon>Burkholderiaceae</taxon>
        <taxon>Paraburkholderia</taxon>
    </lineage>
</organism>
<name>A0AAN1MLX0_9BURK</name>
<dbReference type="AlphaFoldDB" id="A0AAN1MLX0"/>
<dbReference type="SMART" id="SM00701">
    <property type="entry name" value="PGRP"/>
    <property type="match status" value="1"/>
</dbReference>
<dbReference type="PANTHER" id="PTHR11022">
    <property type="entry name" value="PEPTIDOGLYCAN RECOGNITION PROTEIN"/>
    <property type="match status" value="1"/>
</dbReference>
<reference evidence="2 5" key="2">
    <citation type="submission" date="2018-01" db="EMBL/GenBank/DDBJ databases">
        <title>Species boundaries and ecological features among Paraburkholderia terrae DSMZ17804T, P. hospita DSMZ17164T and P. caribensis DSMZ13236T.</title>
        <authorList>
            <person name="Pratama A.A."/>
        </authorList>
    </citation>
    <scope>NUCLEOTIDE SEQUENCE [LARGE SCALE GENOMIC DNA]</scope>
    <source>
        <strain evidence="2 5">DSM 17164</strain>
    </source>
</reference>
<sequence length="241" mass="26788">MQTDYDVEHWTSACSAIGSTKAQAVEIKVNNRAATRQAIINLVQVRGLNFVTRSDWAAHKNRSERMIDDWNYSKIAIHHAGRSFSCGPAALQLQEIQEMQMGKRAAAMDDIGYHYALDCFGNVFEGRDIRFKGESVHNYNTGVIGIVLLENLSAPYEGNDGVAAIRTLLDRVGFIQRPKIVERQQRALRTLIDILSEFFFIETLGGHREFPGQLGEGKICPGSVGLALVQELRRATGLNAP</sequence>
<dbReference type="PANTHER" id="PTHR11022:SF41">
    <property type="entry name" value="PEPTIDOGLYCAN-RECOGNITION PROTEIN LC-RELATED"/>
    <property type="match status" value="1"/>
</dbReference>
<keyword evidence="4" id="KW-1185">Reference proteome</keyword>
<evidence type="ECO:0000313" key="3">
    <source>
        <dbReference type="EMBL" id="EIN02432.1"/>
    </source>
</evidence>
<dbReference type="EMBL" id="AKAU01000025">
    <property type="protein sequence ID" value="EIN02432.1"/>
    <property type="molecule type" value="Genomic_DNA"/>
</dbReference>
<dbReference type="InterPro" id="IPR036505">
    <property type="entry name" value="Amidase/PGRP_sf"/>
</dbReference>
<evidence type="ECO:0000313" key="4">
    <source>
        <dbReference type="Proteomes" id="UP000004980"/>
    </source>
</evidence>
<evidence type="ECO:0000313" key="5">
    <source>
        <dbReference type="Proteomes" id="UP000236649"/>
    </source>
</evidence>
<dbReference type="GO" id="GO:0009253">
    <property type="term" value="P:peptidoglycan catabolic process"/>
    <property type="evidence" value="ECO:0007669"/>
    <property type="project" value="InterPro"/>
</dbReference>
<dbReference type="Proteomes" id="UP000236649">
    <property type="component" value="Chromosome 2"/>
</dbReference>
<dbReference type="Proteomes" id="UP000004980">
    <property type="component" value="Unassembled WGS sequence"/>
</dbReference>
<dbReference type="GeneID" id="55532015"/>
<dbReference type="InterPro" id="IPR006619">
    <property type="entry name" value="PGRP_domain_met/bac"/>
</dbReference>
<gene>
    <name evidence="2" type="ORF">C2L64_27300</name>
    <name evidence="3" type="ORF">WQE_03942</name>
</gene>
<dbReference type="InterPro" id="IPR015510">
    <property type="entry name" value="PGRP"/>
</dbReference>
<proteinExistence type="predicted"/>
<evidence type="ECO:0000259" key="1">
    <source>
        <dbReference type="SMART" id="SM00701"/>
    </source>
</evidence>
<accession>A0AAN1MLX0</accession>
<evidence type="ECO:0000313" key="2">
    <source>
        <dbReference type="EMBL" id="AUT71935.1"/>
    </source>
</evidence>
<reference evidence="3 4" key="1">
    <citation type="journal article" date="2012" name="J. Bacteriol.">
        <title>Draft Genome Sequence of the Soil Bacterium Burkholderia terrae Strain BS001, Which Interacts with Fungal Surface Structures.</title>
        <authorList>
            <person name="Nazir R."/>
            <person name="Hansen M.A."/>
            <person name="Sorensen S."/>
            <person name="van Elsas J.D."/>
        </authorList>
    </citation>
    <scope>NUCLEOTIDE SEQUENCE [LARGE SCALE GENOMIC DNA]</scope>
    <source>
        <strain evidence="3 4">BS001</strain>
    </source>
</reference>